<evidence type="ECO:0000256" key="2">
    <source>
        <dbReference type="ARBA" id="ARBA00022679"/>
    </source>
</evidence>
<dbReference type="PANTHER" id="PTHR11712:SF336">
    <property type="entry name" value="3-OXOACYL-[ACYL-CARRIER-PROTEIN] SYNTHASE, MITOCHONDRIAL"/>
    <property type="match status" value="1"/>
</dbReference>
<name>A0ABT2JP19_9ACTN</name>
<dbReference type="PANTHER" id="PTHR11712">
    <property type="entry name" value="POLYKETIDE SYNTHASE-RELATED"/>
    <property type="match status" value="1"/>
</dbReference>
<comment type="similarity">
    <text evidence="1 4">Belongs to the thiolase-like superfamily. Beta-ketoacyl-ACP synthases family.</text>
</comment>
<evidence type="ECO:0000256" key="4">
    <source>
        <dbReference type="RuleBase" id="RU003694"/>
    </source>
</evidence>
<dbReference type="Proteomes" id="UP001156389">
    <property type="component" value="Unassembled WGS sequence"/>
</dbReference>
<keyword evidence="2 4" id="KW-0808">Transferase</keyword>
<dbReference type="Gene3D" id="3.40.47.10">
    <property type="match status" value="1"/>
</dbReference>
<dbReference type="InterPro" id="IPR014031">
    <property type="entry name" value="Ketoacyl_synth_C"/>
</dbReference>
<accession>A0ABT2JP19</accession>
<evidence type="ECO:0000256" key="5">
    <source>
        <dbReference type="SAM" id="MobiDB-lite"/>
    </source>
</evidence>
<evidence type="ECO:0000256" key="1">
    <source>
        <dbReference type="ARBA" id="ARBA00008467"/>
    </source>
</evidence>
<organism evidence="7 8">
    <name type="scientific">Streptomyces gossypii</name>
    <dbReference type="NCBI Taxonomy" id="2883101"/>
    <lineage>
        <taxon>Bacteria</taxon>
        <taxon>Bacillati</taxon>
        <taxon>Actinomycetota</taxon>
        <taxon>Actinomycetes</taxon>
        <taxon>Kitasatosporales</taxon>
        <taxon>Streptomycetaceae</taxon>
        <taxon>Streptomyces</taxon>
    </lineage>
</organism>
<sequence length="458" mass="45679">MGPGGRDGRRPLRRVSAASHAPAQLTYRRPGPRASRGIILPTDHETSPQKLLSYPSAPDRGRTTAPQVVISGLGAVSCLGGSVDELWKGLLRADARPAAAPDDCGLPQQAPVYRVLDGAGSAADDGEAAGAGQGGLPGRASGLAIRAVGEALSDAGLPDGLRAETGVVAGTTLGDLDMAESGTDYPGDGSSSSFRVAAAVAREHGLGGPNLSLSTACSAGVYAITEAADLIRDGEAEVVVACGADVYSRVALVSLVRFGLLDPELCRPFDTARQGMVTGEGAAAVVIESAEHARRRGATVLAVLEGAGWSCDAHHPTAPEPGGQQLLRAMSAALDEASGPPGAVILHRAGIAVNDKVESAAVAAALGASAADVPAYGIKGVIGHTAGAAGLFGAVAAVLMLGHGMVPPNPHVSTVDPEFPLRVPVPADGPERLAEPRVLVCGTGFGGNNAAVVLGAAS</sequence>
<dbReference type="InterPro" id="IPR018201">
    <property type="entry name" value="Ketoacyl_synth_AS"/>
</dbReference>
<feature type="domain" description="Ketosynthase family 3 (KS3)" evidence="6">
    <location>
        <begin position="65"/>
        <end position="456"/>
    </location>
</feature>
<dbReference type="SMART" id="SM00825">
    <property type="entry name" value="PKS_KS"/>
    <property type="match status" value="1"/>
</dbReference>
<proteinExistence type="inferred from homology"/>
<feature type="region of interest" description="Disordered" evidence="5">
    <location>
        <begin position="1"/>
        <end position="63"/>
    </location>
</feature>
<keyword evidence="3" id="KW-0012">Acyltransferase</keyword>
<evidence type="ECO:0000256" key="3">
    <source>
        <dbReference type="ARBA" id="ARBA00023315"/>
    </source>
</evidence>
<evidence type="ECO:0000313" key="7">
    <source>
        <dbReference type="EMBL" id="MCT2589611.1"/>
    </source>
</evidence>
<dbReference type="SUPFAM" id="SSF53901">
    <property type="entry name" value="Thiolase-like"/>
    <property type="match status" value="2"/>
</dbReference>
<feature type="compositionally biased region" description="Basic and acidic residues" evidence="5">
    <location>
        <begin position="1"/>
        <end position="10"/>
    </location>
</feature>
<dbReference type="PROSITE" id="PS00606">
    <property type="entry name" value="KS3_1"/>
    <property type="match status" value="1"/>
</dbReference>
<keyword evidence="8" id="KW-1185">Reference proteome</keyword>
<evidence type="ECO:0000259" key="6">
    <source>
        <dbReference type="PROSITE" id="PS52004"/>
    </source>
</evidence>
<dbReference type="InterPro" id="IPR000794">
    <property type="entry name" value="Beta-ketoacyl_synthase"/>
</dbReference>
<evidence type="ECO:0000313" key="8">
    <source>
        <dbReference type="Proteomes" id="UP001156389"/>
    </source>
</evidence>
<dbReference type="PROSITE" id="PS52004">
    <property type="entry name" value="KS3_2"/>
    <property type="match status" value="1"/>
</dbReference>
<dbReference type="Pfam" id="PF00109">
    <property type="entry name" value="ketoacyl-synt"/>
    <property type="match status" value="1"/>
</dbReference>
<reference evidence="7 8" key="1">
    <citation type="submission" date="2021-10" db="EMBL/GenBank/DDBJ databases">
        <title>Streptomyces gossypii sp. nov., isolated from soil collected from cotton field.</title>
        <authorList>
            <person name="Ge X."/>
            <person name="Chen X."/>
            <person name="Liu W."/>
        </authorList>
    </citation>
    <scope>NUCLEOTIDE SEQUENCE [LARGE SCALE GENOMIC DNA]</scope>
    <source>
        <strain evidence="7 8">N2-109</strain>
    </source>
</reference>
<comment type="caution">
    <text evidence="7">The sequence shown here is derived from an EMBL/GenBank/DDBJ whole genome shotgun (WGS) entry which is preliminary data.</text>
</comment>
<dbReference type="InterPro" id="IPR014030">
    <property type="entry name" value="Ketoacyl_synth_N"/>
</dbReference>
<dbReference type="EMBL" id="JAJAGO010000003">
    <property type="protein sequence ID" value="MCT2589611.1"/>
    <property type="molecule type" value="Genomic_DNA"/>
</dbReference>
<protein>
    <submittedName>
        <fullName evidence="7">Beta-ketoacyl-[acyl-carrier-protein] synthase family protein</fullName>
    </submittedName>
</protein>
<dbReference type="Pfam" id="PF02801">
    <property type="entry name" value="Ketoacyl-synt_C"/>
    <property type="match status" value="1"/>
</dbReference>
<dbReference type="InterPro" id="IPR016039">
    <property type="entry name" value="Thiolase-like"/>
</dbReference>
<dbReference type="InterPro" id="IPR020841">
    <property type="entry name" value="PKS_Beta-ketoAc_synthase_dom"/>
</dbReference>
<gene>
    <name evidence="7" type="ORF">LHJ74_06680</name>
</gene>